<organism evidence="3 4">
    <name type="scientific">Mameliella alba</name>
    <dbReference type="NCBI Taxonomy" id="561184"/>
    <lineage>
        <taxon>Bacteria</taxon>
        <taxon>Pseudomonadati</taxon>
        <taxon>Pseudomonadota</taxon>
        <taxon>Alphaproteobacteria</taxon>
        <taxon>Rhodobacterales</taxon>
        <taxon>Roseobacteraceae</taxon>
        <taxon>Mameliella</taxon>
    </lineage>
</organism>
<name>A0A0B3S0R9_9RHOB</name>
<dbReference type="RefSeq" id="WP_043146546.1">
    <property type="nucleotide sequence ID" value="NZ_JSUQ01000030.1"/>
</dbReference>
<dbReference type="EMBL" id="JSUQ01000030">
    <property type="protein sequence ID" value="KHQ50191.1"/>
    <property type="molecule type" value="Genomic_DNA"/>
</dbReference>
<comment type="caution">
    <text evidence="3">The sequence shown here is derived from an EMBL/GenBank/DDBJ whole genome shotgun (WGS) entry which is preliminary data.</text>
</comment>
<dbReference type="OrthoDB" id="7173315at2"/>
<dbReference type="InterPro" id="IPR035093">
    <property type="entry name" value="RelE/ParE_toxin_dom_sf"/>
</dbReference>
<comment type="similarity">
    <text evidence="2">Belongs to the RelE toxin family.</text>
</comment>
<evidence type="ECO:0000256" key="1">
    <source>
        <dbReference type="ARBA" id="ARBA00022649"/>
    </source>
</evidence>
<dbReference type="Proteomes" id="UP000030960">
    <property type="component" value="Unassembled WGS sequence"/>
</dbReference>
<gene>
    <name evidence="3" type="ORF">OA50_05311</name>
</gene>
<accession>A0A0B3S0R9</accession>
<keyword evidence="4" id="KW-1185">Reference proteome</keyword>
<dbReference type="Pfam" id="PF05016">
    <property type="entry name" value="ParE_toxin"/>
    <property type="match status" value="1"/>
</dbReference>
<dbReference type="InterPro" id="IPR007712">
    <property type="entry name" value="RelE/ParE_toxin"/>
</dbReference>
<proteinExistence type="inferred from homology"/>
<evidence type="ECO:0000256" key="2">
    <source>
        <dbReference type="PIRNR" id="PIRNR029218"/>
    </source>
</evidence>
<keyword evidence="1" id="KW-1277">Toxin-antitoxin system</keyword>
<dbReference type="InterPro" id="IPR028344">
    <property type="entry name" value="ParE1/4"/>
</dbReference>
<evidence type="ECO:0000313" key="3">
    <source>
        <dbReference type="EMBL" id="KHQ50191.1"/>
    </source>
</evidence>
<evidence type="ECO:0000313" key="4">
    <source>
        <dbReference type="Proteomes" id="UP000030960"/>
    </source>
</evidence>
<sequence>MSRSYRFTRDAIEDLLAIWLYGDERWGEEQADRYQDELHAACQRVADGEAFTSEVEGKPEVRYHHCRRHFIFYVQSKSEIVVIAVLHERMDLPARLAKRLKGGA</sequence>
<protein>
    <recommendedName>
        <fullName evidence="2">Toxin</fullName>
    </recommendedName>
</protein>
<dbReference type="AlphaFoldDB" id="A0A0B3S0R9"/>
<dbReference type="Gene3D" id="3.30.2310.20">
    <property type="entry name" value="RelE-like"/>
    <property type="match status" value="1"/>
</dbReference>
<reference evidence="3 4" key="1">
    <citation type="submission" date="2014-10" db="EMBL/GenBank/DDBJ databases">
        <title>Genome sequence of Ponticoccus sp. strain UMTAT08 isolated from clonal culture of toxic dinoflagellate Alexandrium tamiyavanichii.</title>
        <authorList>
            <person name="Gan H.Y."/>
            <person name="Muhd D.-D."/>
            <person name="Mohd Noor M.E."/>
            <person name="Yeong Y.S."/>
            <person name="Usup G."/>
        </authorList>
    </citation>
    <scope>NUCLEOTIDE SEQUENCE [LARGE SCALE GENOMIC DNA]</scope>
    <source>
        <strain evidence="3 4">UMTAT08</strain>
    </source>
</reference>
<dbReference type="PIRSF" id="PIRSF029218">
    <property type="entry name" value="ParE"/>
    <property type="match status" value="1"/>
</dbReference>